<dbReference type="GO" id="GO:0005634">
    <property type="term" value="C:nucleus"/>
    <property type="evidence" value="ECO:0007669"/>
    <property type="project" value="UniProtKB-SubCell"/>
</dbReference>
<dbReference type="Pfam" id="PF05699">
    <property type="entry name" value="Dimer_Tnp_hAT"/>
    <property type="match status" value="1"/>
</dbReference>
<evidence type="ECO:0000256" key="4">
    <source>
        <dbReference type="ARBA" id="ARBA00022833"/>
    </source>
</evidence>
<keyword evidence="8" id="KW-0539">Nucleus</keyword>
<dbReference type="InterPro" id="IPR052035">
    <property type="entry name" value="ZnF_BED_domain_contain"/>
</dbReference>
<dbReference type="EMBL" id="OV170231">
    <property type="protein sequence ID" value="CAH0717085.1"/>
    <property type="molecule type" value="Genomic_DNA"/>
</dbReference>
<keyword evidence="4" id="KW-0862">Zinc</keyword>
<dbReference type="InterPro" id="IPR008906">
    <property type="entry name" value="HATC_C_dom"/>
</dbReference>
<dbReference type="GO" id="GO:0008270">
    <property type="term" value="F:zinc ion binding"/>
    <property type="evidence" value="ECO:0007669"/>
    <property type="project" value="UniProtKB-KW"/>
</dbReference>
<keyword evidence="3 9" id="KW-0863">Zinc-finger</keyword>
<evidence type="ECO:0000256" key="2">
    <source>
        <dbReference type="ARBA" id="ARBA00022723"/>
    </source>
</evidence>
<dbReference type="InterPro" id="IPR036236">
    <property type="entry name" value="Znf_C2H2_sf"/>
</dbReference>
<dbReference type="OrthoDB" id="1607513at2759"/>
<gene>
    <name evidence="11" type="ORF">BINO364_LOCUS3727</name>
</gene>
<dbReference type="InterPro" id="IPR003656">
    <property type="entry name" value="Znf_BED"/>
</dbReference>
<dbReference type="PROSITE" id="PS50808">
    <property type="entry name" value="ZF_BED"/>
    <property type="match status" value="1"/>
</dbReference>
<evidence type="ECO:0000313" key="11">
    <source>
        <dbReference type="EMBL" id="CAH0717085.1"/>
    </source>
</evidence>
<dbReference type="Pfam" id="PF02892">
    <property type="entry name" value="zf-BED"/>
    <property type="match status" value="1"/>
</dbReference>
<dbReference type="PANTHER" id="PTHR46481">
    <property type="entry name" value="ZINC FINGER BED DOMAIN-CONTAINING PROTEIN 4"/>
    <property type="match status" value="1"/>
</dbReference>
<comment type="subcellular location">
    <subcellularLocation>
        <location evidence="1">Nucleus</location>
    </subcellularLocation>
</comment>
<accession>A0A8J9VCY7</accession>
<keyword evidence="7" id="KW-0804">Transcription</keyword>
<evidence type="ECO:0000256" key="8">
    <source>
        <dbReference type="ARBA" id="ARBA00023242"/>
    </source>
</evidence>
<dbReference type="GO" id="GO:0003677">
    <property type="term" value="F:DNA binding"/>
    <property type="evidence" value="ECO:0007669"/>
    <property type="project" value="UniProtKB-KW"/>
</dbReference>
<dbReference type="SUPFAM" id="SSF57667">
    <property type="entry name" value="beta-beta-alpha zinc fingers"/>
    <property type="match status" value="1"/>
</dbReference>
<organism evidence="11 12">
    <name type="scientific">Brenthis ino</name>
    <name type="common">lesser marbled fritillary</name>
    <dbReference type="NCBI Taxonomy" id="405034"/>
    <lineage>
        <taxon>Eukaryota</taxon>
        <taxon>Metazoa</taxon>
        <taxon>Ecdysozoa</taxon>
        <taxon>Arthropoda</taxon>
        <taxon>Hexapoda</taxon>
        <taxon>Insecta</taxon>
        <taxon>Pterygota</taxon>
        <taxon>Neoptera</taxon>
        <taxon>Endopterygota</taxon>
        <taxon>Lepidoptera</taxon>
        <taxon>Glossata</taxon>
        <taxon>Ditrysia</taxon>
        <taxon>Papilionoidea</taxon>
        <taxon>Nymphalidae</taxon>
        <taxon>Heliconiinae</taxon>
        <taxon>Argynnini</taxon>
        <taxon>Brenthis</taxon>
    </lineage>
</organism>
<evidence type="ECO:0000256" key="9">
    <source>
        <dbReference type="PROSITE-ProRule" id="PRU00027"/>
    </source>
</evidence>
<dbReference type="PANTHER" id="PTHR46481:SF10">
    <property type="entry name" value="ZINC FINGER BED DOMAIN-CONTAINING PROTEIN 39"/>
    <property type="match status" value="1"/>
</dbReference>
<dbReference type="InterPro" id="IPR012337">
    <property type="entry name" value="RNaseH-like_sf"/>
</dbReference>
<dbReference type="AlphaFoldDB" id="A0A8J9VCY7"/>
<keyword evidence="12" id="KW-1185">Reference proteome</keyword>
<feature type="non-terminal residue" evidence="11">
    <location>
        <position position="604"/>
    </location>
</feature>
<evidence type="ECO:0000313" key="12">
    <source>
        <dbReference type="Proteomes" id="UP000838878"/>
    </source>
</evidence>
<evidence type="ECO:0000256" key="1">
    <source>
        <dbReference type="ARBA" id="ARBA00004123"/>
    </source>
</evidence>
<keyword evidence="6" id="KW-0238">DNA-binding</keyword>
<sequence>MAPKKSLAWDHFVDKRENKAECKMCKVIISYKSGVSNLTKHVQRKHISVNLVRREQEVERQELPAQAARSTQFLTSNTPLQTDAHSSTIRSNTATMPTISAFLRRDCQKIKKQIDDHFMNLFIWDLQPFSIVEDKGFRELIKFAFPNYVIPSRKYFANNLLPGLYEEVKTNTKAALSEDAKSICVTTDMWTSRNNDSYLAVTGHYIDKNFSLQSVLLECKVLESRHTGLNLAGELRNVAQEWNILDKVLLAVSDNGANIKSAIAQLEWKHFGCYAHTLNLAVQKVLAWNKLKKYQEQANKVVKRPIQDVVTRWNSTFYMLNRFVELKDKIKCALSNLDTGNLVMLTNYEWDVCPSLIIVLQPCEEVTREMSGQRYVSGSAVIPLTNGLISALNEIASLTYRQENNIDVFPDEIEMCRQDLLSEISTRFSYLEQSRTYAVAMFLDPRYKLYFQSENVAENTKKHIIGLVTTMINETERCQSSISTSDDPDNKEKKSNSLLWKHYNRLMQNVRPAGTASSRAIVETQKYLDDAVLTPDMDPLEWWRINQTIYPNLAKLAKIKLNAMASSVPCERLFSVAGNILTERRTRLGSRKVEQLLFLQQNKK</sequence>
<dbReference type="Proteomes" id="UP000838878">
    <property type="component" value="Chromosome 11"/>
</dbReference>
<evidence type="ECO:0000259" key="10">
    <source>
        <dbReference type="PROSITE" id="PS50808"/>
    </source>
</evidence>
<dbReference type="SUPFAM" id="SSF53098">
    <property type="entry name" value="Ribonuclease H-like"/>
    <property type="match status" value="1"/>
</dbReference>
<reference evidence="11" key="1">
    <citation type="submission" date="2021-12" db="EMBL/GenBank/DDBJ databases">
        <authorList>
            <person name="Martin H S."/>
        </authorList>
    </citation>
    <scope>NUCLEOTIDE SEQUENCE</scope>
</reference>
<keyword evidence="2" id="KW-0479">Metal-binding</keyword>
<name>A0A8J9VCY7_9NEOP</name>
<protein>
    <recommendedName>
        <fullName evidence="10">BED-type domain-containing protein</fullName>
    </recommendedName>
</protein>
<keyword evidence="5" id="KW-0805">Transcription regulation</keyword>
<dbReference type="Gene3D" id="1.10.10.1070">
    <property type="entry name" value="Zinc finger, BED domain-containing"/>
    <property type="match status" value="1"/>
</dbReference>
<dbReference type="SUPFAM" id="SSF140996">
    <property type="entry name" value="Hermes dimerisation domain"/>
    <property type="match status" value="1"/>
</dbReference>
<dbReference type="GO" id="GO:0009791">
    <property type="term" value="P:post-embryonic development"/>
    <property type="evidence" value="ECO:0007669"/>
    <property type="project" value="UniProtKB-ARBA"/>
</dbReference>
<evidence type="ECO:0000256" key="6">
    <source>
        <dbReference type="ARBA" id="ARBA00023125"/>
    </source>
</evidence>
<dbReference type="GO" id="GO:0046983">
    <property type="term" value="F:protein dimerization activity"/>
    <property type="evidence" value="ECO:0007669"/>
    <property type="project" value="InterPro"/>
</dbReference>
<evidence type="ECO:0000256" key="5">
    <source>
        <dbReference type="ARBA" id="ARBA00023015"/>
    </source>
</evidence>
<evidence type="ECO:0000256" key="7">
    <source>
        <dbReference type="ARBA" id="ARBA00023163"/>
    </source>
</evidence>
<evidence type="ECO:0000256" key="3">
    <source>
        <dbReference type="ARBA" id="ARBA00022771"/>
    </source>
</evidence>
<dbReference type="SMART" id="SM00614">
    <property type="entry name" value="ZnF_BED"/>
    <property type="match status" value="1"/>
</dbReference>
<proteinExistence type="predicted"/>
<feature type="domain" description="BED-type" evidence="10">
    <location>
        <begin position="3"/>
        <end position="46"/>
    </location>
</feature>